<evidence type="ECO:0000256" key="1">
    <source>
        <dbReference type="ARBA" id="ARBA00023002"/>
    </source>
</evidence>
<dbReference type="Proteomes" id="UP000005522">
    <property type="component" value="Chromosome"/>
</dbReference>
<dbReference type="eggNOG" id="COG0665">
    <property type="taxonomic scope" value="Bacteria"/>
</dbReference>
<evidence type="ECO:0000259" key="3">
    <source>
        <dbReference type="Pfam" id="PF01266"/>
    </source>
</evidence>
<dbReference type="Gene3D" id="3.50.50.60">
    <property type="entry name" value="FAD/NAD(P)-binding domain"/>
    <property type="match status" value="1"/>
</dbReference>
<keyword evidence="1 4" id="KW-0560">Oxidoreductase</keyword>
<protein>
    <submittedName>
        <fullName evidence="4">Glycine oxidase ThiO</fullName>
        <ecNumber evidence="4">1.4.3.19</ecNumber>
    </submittedName>
</protein>
<gene>
    <name evidence="4" type="ORF">Acaty_c1060</name>
</gene>
<dbReference type="InterPro" id="IPR036188">
    <property type="entry name" value="FAD/NAD-bd_sf"/>
</dbReference>
<evidence type="ECO:0000313" key="4">
    <source>
        <dbReference type="EMBL" id="AIA54931.1"/>
    </source>
</evidence>
<name>A0A059ZY56_ACICK</name>
<keyword evidence="2" id="KW-0812">Transmembrane</keyword>
<dbReference type="EMBL" id="CP005986">
    <property type="protein sequence ID" value="AIA54931.1"/>
    <property type="molecule type" value="Genomic_DNA"/>
</dbReference>
<dbReference type="SUPFAM" id="SSF54373">
    <property type="entry name" value="FAD-linked reductases, C-terminal domain"/>
    <property type="match status" value="1"/>
</dbReference>
<accession>A0A059ZY56</accession>
<dbReference type="PANTHER" id="PTHR13847">
    <property type="entry name" value="SARCOSINE DEHYDROGENASE-RELATED"/>
    <property type="match status" value="1"/>
</dbReference>
<dbReference type="PANTHER" id="PTHR13847:SF289">
    <property type="entry name" value="GLYCINE OXIDASE"/>
    <property type="match status" value="1"/>
</dbReference>
<dbReference type="KEGG" id="acz:Acaty_c1060"/>
<sequence>MRTDDVVIVGAGVIGLVSALFLAESGLAVRVLERGQIGQEASWAGGGILSPLHPWRYLPEVRRLAAAGMAAYPELARSLLEHTGIDPEWQASGLLILESTDHPFPTDPVGFGAGEGQTWHLWDGVTAAAQFPDFRLRHGQRALWCPEVAQVRNPRLLKALHRRCQQLGVRFFPGTEVRAFVRDDAGKLRTIVTDQGEISSTRAIVTAGAWSRQLLVDAGLEFPIKPMRGQMLLLQGEPGALPSLLLHGPHYLVQRRDGLLLVGSSTEDVGFDKSSTVAIREELLAFIHEFFPPARDYPVLRQWAGLRPGSPENRPFIGAVFDGSGLYIASGHFRYGLTMAPATASILREQILGEPTRAPAVMPS</sequence>
<feature type="domain" description="FAD dependent oxidoreductase" evidence="3">
    <location>
        <begin position="5"/>
        <end position="349"/>
    </location>
</feature>
<dbReference type="Pfam" id="PF01266">
    <property type="entry name" value="DAO"/>
    <property type="match status" value="1"/>
</dbReference>
<keyword evidence="2" id="KW-1133">Transmembrane helix</keyword>
<dbReference type="EC" id="1.4.3.19" evidence="4"/>
<dbReference type="AlphaFoldDB" id="A0A059ZY56"/>
<keyword evidence="2" id="KW-0472">Membrane</keyword>
<organism evidence="4 5">
    <name type="scientific">Acidithiobacillus caldus (strain ATCC 51756 / DSM 8584 / KU)</name>
    <dbReference type="NCBI Taxonomy" id="637389"/>
    <lineage>
        <taxon>Bacteria</taxon>
        <taxon>Pseudomonadati</taxon>
        <taxon>Pseudomonadota</taxon>
        <taxon>Acidithiobacillia</taxon>
        <taxon>Acidithiobacillales</taxon>
        <taxon>Acidithiobacillaceae</taxon>
        <taxon>Acidithiobacillus</taxon>
    </lineage>
</organism>
<evidence type="ECO:0000313" key="5">
    <source>
        <dbReference type="Proteomes" id="UP000005522"/>
    </source>
</evidence>
<dbReference type="GO" id="GO:0005737">
    <property type="term" value="C:cytoplasm"/>
    <property type="evidence" value="ECO:0007669"/>
    <property type="project" value="TreeGrafter"/>
</dbReference>
<proteinExistence type="predicted"/>
<dbReference type="SUPFAM" id="SSF51905">
    <property type="entry name" value="FAD/NAD(P)-binding domain"/>
    <property type="match status" value="1"/>
</dbReference>
<dbReference type="Gene3D" id="3.30.9.10">
    <property type="entry name" value="D-Amino Acid Oxidase, subunit A, domain 2"/>
    <property type="match status" value="1"/>
</dbReference>
<dbReference type="GO" id="GO:0043799">
    <property type="term" value="F:glycine oxidase activity"/>
    <property type="evidence" value="ECO:0007669"/>
    <property type="project" value="UniProtKB-EC"/>
</dbReference>
<dbReference type="InterPro" id="IPR006076">
    <property type="entry name" value="FAD-dep_OxRdtase"/>
</dbReference>
<evidence type="ECO:0000256" key="2">
    <source>
        <dbReference type="SAM" id="Phobius"/>
    </source>
</evidence>
<reference evidence="4 5" key="1">
    <citation type="journal article" date="2009" name="J. Bacteriol.">
        <title>Draft genome sequence of the extremely acidophilic bacterium Acidithiobacillus caldus ATCC 51756 reveals metabolic versatility in the genus Acidithiobacillus.</title>
        <authorList>
            <person name="Valdes J."/>
            <person name="Quatrini R."/>
            <person name="Hallberg K."/>
            <person name="Dopson M."/>
            <person name="Valenzuela P.D."/>
            <person name="Holmes D.S."/>
        </authorList>
    </citation>
    <scope>NUCLEOTIDE SEQUENCE [LARGE SCALE GENOMIC DNA]</scope>
    <source>
        <strain evidence="5">ATCC 51756 / DSM 8584 / KU</strain>
    </source>
</reference>
<dbReference type="HOGENOM" id="CLU_007884_4_5_6"/>
<dbReference type="RefSeq" id="WP_004871574.1">
    <property type="nucleotide sequence ID" value="NZ_CP005986.1"/>
</dbReference>
<dbReference type="GeneID" id="92931280"/>
<feature type="transmembrane region" description="Helical" evidence="2">
    <location>
        <begin position="6"/>
        <end position="29"/>
    </location>
</feature>